<dbReference type="EMBL" id="CP011568">
    <property type="protein sequence ID" value="AKJ68608.1"/>
    <property type="molecule type" value="Genomic_DNA"/>
</dbReference>
<dbReference type="AlphaFoldDB" id="A0A0G3ENG5"/>
<dbReference type="KEGG" id="ptx:ABW99_10675"/>
<dbReference type="STRING" id="445709.ABW99_10675"/>
<reference evidence="2" key="1">
    <citation type="submission" date="2015-06" db="EMBL/GenBank/DDBJ databases">
        <authorList>
            <person name="Lim Y.L."/>
            <person name="Ee R."/>
            <person name="Yong D."/>
            <person name="How K.Y."/>
            <person name="Yin W.F."/>
            <person name="Chan K.G."/>
        </authorList>
    </citation>
    <scope>NUCLEOTIDE SEQUENCE [LARGE SCALE GENOMIC DNA]</scope>
    <source>
        <strain evidence="2">DSM 25325</strain>
    </source>
</reference>
<evidence type="ECO:0000313" key="1">
    <source>
        <dbReference type="EMBL" id="AKJ68608.1"/>
    </source>
</evidence>
<keyword evidence="2" id="KW-1185">Reference proteome</keyword>
<dbReference type="PATRIC" id="fig|445709.3.peg.2271"/>
<proteinExistence type="predicted"/>
<gene>
    <name evidence="1" type="ORF">ABW99_10675</name>
</gene>
<organism evidence="1 2">
    <name type="scientific">Pandoraea thiooxydans</name>
    <dbReference type="NCBI Taxonomy" id="445709"/>
    <lineage>
        <taxon>Bacteria</taxon>
        <taxon>Pseudomonadati</taxon>
        <taxon>Pseudomonadota</taxon>
        <taxon>Betaproteobacteria</taxon>
        <taxon>Burkholderiales</taxon>
        <taxon>Burkholderiaceae</taxon>
        <taxon>Pandoraea</taxon>
    </lineage>
</organism>
<name>A0A0G3ENG5_9BURK</name>
<accession>A0A0G3ENG5</accession>
<evidence type="ECO:0000313" key="2">
    <source>
        <dbReference type="Proteomes" id="UP000036700"/>
    </source>
</evidence>
<dbReference type="RefSeq" id="WP_047214459.1">
    <property type="nucleotide sequence ID" value="NZ_CP011568.3"/>
</dbReference>
<sequence length="76" mass="7920">MMTLDKQDLHEAVTRRILEPGQAALLWAYLLGRDAQGGSGRACAGAGKCAPTGGLARDCGLRAPTAPRLTGVCNIR</sequence>
<dbReference type="Proteomes" id="UP000036700">
    <property type="component" value="Chromosome"/>
</dbReference>
<protein>
    <submittedName>
        <fullName evidence="1">Uncharacterized protein</fullName>
    </submittedName>
</protein>